<reference evidence="3" key="1">
    <citation type="submission" date="2021-01" db="EMBL/GenBank/DDBJ databases">
        <title>Caligus Genome Assembly.</title>
        <authorList>
            <person name="Gallardo-Escarate C."/>
        </authorList>
    </citation>
    <scope>NUCLEOTIDE SEQUENCE [LARGE SCALE GENOMIC DNA]</scope>
</reference>
<evidence type="ECO:0000313" key="3">
    <source>
        <dbReference type="Proteomes" id="UP000595437"/>
    </source>
</evidence>
<accession>A0A7T8GU53</accession>
<sequence>MAQKVKGMGIRCPHWVLCAEQPGNGKTVSDACLENENYDSEEEEEDSEESEDDTEEEKKNT</sequence>
<proteinExistence type="predicted"/>
<name>A0A7T8GU53_CALRO</name>
<dbReference type="AlphaFoldDB" id="A0A7T8GU53"/>
<protein>
    <submittedName>
        <fullName evidence="2">Uncharacterized protein</fullName>
    </submittedName>
</protein>
<keyword evidence="3" id="KW-1185">Reference proteome</keyword>
<feature type="region of interest" description="Disordered" evidence="1">
    <location>
        <begin position="20"/>
        <end position="61"/>
    </location>
</feature>
<evidence type="ECO:0000313" key="2">
    <source>
        <dbReference type="EMBL" id="QQP37832.1"/>
    </source>
</evidence>
<organism evidence="2 3">
    <name type="scientific">Caligus rogercresseyi</name>
    <name type="common">Sea louse</name>
    <dbReference type="NCBI Taxonomy" id="217165"/>
    <lineage>
        <taxon>Eukaryota</taxon>
        <taxon>Metazoa</taxon>
        <taxon>Ecdysozoa</taxon>
        <taxon>Arthropoda</taxon>
        <taxon>Crustacea</taxon>
        <taxon>Multicrustacea</taxon>
        <taxon>Hexanauplia</taxon>
        <taxon>Copepoda</taxon>
        <taxon>Siphonostomatoida</taxon>
        <taxon>Caligidae</taxon>
        <taxon>Caligus</taxon>
    </lineage>
</organism>
<dbReference type="EMBL" id="CP045901">
    <property type="protein sequence ID" value="QQP37832.1"/>
    <property type="molecule type" value="Genomic_DNA"/>
</dbReference>
<gene>
    <name evidence="2" type="ORF">FKW44_018238</name>
</gene>
<evidence type="ECO:0000256" key="1">
    <source>
        <dbReference type="SAM" id="MobiDB-lite"/>
    </source>
</evidence>
<feature type="compositionally biased region" description="Acidic residues" evidence="1">
    <location>
        <begin position="36"/>
        <end position="55"/>
    </location>
</feature>
<dbReference type="Proteomes" id="UP000595437">
    <property type="component" value="Chromosome 12"/>
</dbReference>
<feature type="non-terminal residue" evidence="2">
    <location>
        <position position="61"/>
    </location>
</feature>